<dbReference type="InterPro" id="IPR002187">
    <property type="entry name" value="N-reg_PII"/>
</dbReference>
<evidence type="ECO:0000313" key="3">
    <source>
        <dbReference type="Proteomes" id="UP000002318"/>
    </source>
</evidence>
<dbReference type="InterPro" id="IPR015867">
    <property type="entry name" value="N-reg_PII/ATP_PRibTrfase_C"/>
</dbReference>
<dbReference type="GO" id="GO:0006808">
    <property type="term" value="P:regulation of nitrogen utilization"/>
    <property type="evidence" value="ECO:0007669"/>
    <property type="project" value="InterPro"/>
</dbReference>
<evidence type="ECO:0000313" key="2">
    <source>
        <dbReference type="EMBL" id="ADK82108.1"/>
    </source>
</evidence>
<proteinExistence type="inferred from homology"/>
<dbReference type="STRING" id="573413.Spirs_3006"/>
<dbReference type="eggNOG" id="COG0347">
    <property type="taxonomic scope" value="Bacteria"/>
</dbReference>
<sequence length="125" mass="13621">MKEILAVIRINKMNETKKALSDAGFSGFTAAGKVLGRGKGLVDYQLIKGAQDGYQEAISQLGHGPRLIPKRILTLVVRDEKKELAVQTIMKTNKTGNPGDGKIFILPVAESIRVRTEEKGDTTLD</sequence>
<dbReference type="PROSITE" id="PS00638">
    <property type="entry name" value="PII_GLNB_CTER"/>
    <property type="match status" value="1"/>
</dbReference>
<dbReference type="PROSITE" id="PS51343">
    <property type="entry name" value="PII_GLNB_DOM"/>
    <property type="match status" value="1"/>
</dbReference>
<comment type="similarity">
    <text evidence="1">Belongs to the P(II) protein family.</text>
</comment>
<dbReference type="GO" id="GO:0005524">
    <property type="term" value="F:ATP binding"/>
    <property type="evidence" value="ECO:0007669"/>
    <property type="project" value="TreeGrafter"/>
</dbReference>
<dbReference type="Proteomes" id="UP000002318">
    <property type="component" value="Chromosome"/>
</dbReference>
<dbReference type="AlphaFoldDB" id="E1R3Y7"/>
<protein>
    <submittedName>
        <fullName evidence="2">Nitrogen regulatory protein P-II</fullName>
    </submittedName>
</protein>
<dbReference type="SUPFAM" id="SSF54913">
    <property type="entry name" value="GlnB-like"/>
    <property type="match status" value="1"/>
</dbReference>
<name>E1R3Y7_SEDSS</name>
<dbReference type="Gene3D" id="3.30.70.120">
    <property type="match status" value="1"/>
</dbReference>
<dbReference type="KEGG" id="ssm:Spirs_3006"/>
<dbReference type="HOGENOM" id="CLU_082268_0_1_12"/>
<dbReference type="PANTHER" id="PTHR30115">
    <property type="entry name" value="NITROGEN REGULATORY PROTEIN P-II"/>
    <property type="match status" value="1"/>
</dbReference>
<dbReference type="PANTHER" id="PTHR30115:SF11">
    <property type="entry name" value="NITROGEN REGULATORY PROTEIN P-II HOMOLOG"/>
    <property type="match status" value="1"/>
</dbReference>
<keyword evidence="3" id="KW-1185">Reference proteome</keyword>
<accession>E1R3Y7</accession>
<dbReference type="EMBL" id="CP002116">
    <property type="protein sequence ID" value="ADK82108.1"/>
    <property type="molecule type" value="Genomic_DNA"/>
</dbReference>
<dbReference type="InterPro" id="IPR011322">
    <property type="entry name" value="N-reg_PII-like_a/b"/>
</dbReference>
<dbReference type="InterPro" id="IPR017918">
    <property type="entry name" value="N-reg_PII_CS"/>
</dbReference>
<dbReference type="PRINTS" id="PR00340">
    <property type="entry name" value="PIIGLNB"/>
</dbReference>
<dbReference type="Pfam" id="PF00543">
    <property type="entry name" value="P-II"/>
    <property type="match status" value="1"/>
</dbReference>
<gene>
    <name evidence="2" type="ordered locus">Spirs_3006</name>
</gene>
<evidence type="ECO:0000256" key="1">
    <source>
        <dbReference type="RuleBase" id="RU003936"/>
    </source>
</evidence>
<dbReference type="GO" id="GO:0030234">
    <property type="term" value="F:enzyme regulator activity"/>
    <property type="evidence" value="ECO:0007669"/>
    <property type="project" value="InterPro"/>
</dbReference>
<reference evidence="2 3" key="1">
    <citation type="journal article" date="2010" name="Stand. Genomic Sci.">
        <title>Complete genome sequence of Spirochaeta smaragdinae type strain (SEBR 4228).</title>
        <authorList>
            <person name="Mavromatis K."/>
            <person name="Yasawong M."/>
            <person name="Chertkov O."/>
            <person name="Lapidus A."/>
            <person name="Lucas S."/>
            <person name="Nolan M."/>
            <person name="Del Rio T.G."/>
            <person name="Tice H."/>
            <person name="Cheng J.F."/>
            <person name="Pitluck S."/>
            <person name="Liolios K."/>
            <person name="Ivanova N."/>
            <person name="Tapia R."/>
            <person name="Han C."/>
            <person name="Bruce D."/>
            <person name="Goodwin L."/>
            <person name="Pati A."/>
            <person name="Chen A."/>
            <person name="Palaniappan K."/>
            <person name="Land M."/>
            <person name="Hauser L."/>
            <person name="Chang Y.J."/>
            <person name="Jeffries C.D."/>
            <person name="Detter J.C."/>
            <person name="Rohde M."/>
            <person name="Brambilla E."/>
            <person name="Spring S."/>
            <person name="Goker M."/>
            <person name="Sikorski J."/>
            <person name="Woyke T."/>
            <person name="Bristow J."/>
            <person name="Eisen J.A."/>
            <person name="Markowitz V."/>
            <person name="Hugenholtz P."/>
            <person name="Klenk H.P."/>
            <person name="Kyrpides N.C."/>
        </authorList>
    </citation>
    <scope>NUCLEOTIDE SEQUENCE [LARGE SCALE GENOMIC DNA]</scope>
    <source>
        <strain evidence="3">DSM 11293 / JCM 15392 / SEBR 4228</strain>
    </source>
</reference>
<organism evidence="2 3">
    <name type="scientific">Sediminispirochaeta smaragdinae (strain DSM 11293 / JCM 15392 / SEBR 4228)</name>
    <name type="common">Spirochaeta smaragdinae</name>
    <dbReference type="NCBI Taxonomy" id="573413"/>
    <lineage>
        <taxon>Bacteria</taxon>
        <taxon>Pseudomonadati</taxon>
        <taxon>Spirochaetota</taxon>
        <taxon>Spirochaetia</taxon>
        <taxon>Spirochaetales</taxon>
        <taxon>Spirochaetaceae</taxon>
        <taxon>Sediminispirochaeta</taxon>
    </lineage>
</organism>
<dbReference type="RefSeq" id="WP_013255567.1">
    <property type="nucleotide sequence ID" value="NC_014364.1"/>
</dbReference>
<dbReference type="OrthoDB" id="9802729at2"/>
<dbReference type="GO" id="GO:0005829">
    <property type="term" value="C:cytosol"/>
    <property type="evidence" value="ECO:0007669"/>
    <property type="project" value="TreeGrafter"/>
</dbReference>
<dbReference type="SMART" id="SM00938">
    <property type="entry name" value="P-II"/>
    <property type="match status" value="1"/>
</dbReference>